<dbReference type="SUPFAM" id="SSF88946">
    <property type="entry name" value="Sigma2 domain of RNA polymerase sigma factors"/>
    <property type="match status" value="1"/>
</dbReference>
<comment type="similarity">
    <text evidence="1">Belongs to the sigma-70 factor family. ECF subfamily.</text>
</comment>
<accession>A0A5C5Y834</accession>
<proteinExistence type="inferred from homology"/>
<keyword evidence="3" id="KW-0731">Sigma factor</keyword>
<dbReference type="PANTHER" id="PTHR43133:SF51">
    <property type="entry name" value="RNA POLYMERASE SIGMA FACTOR"/>
    <property type="match status" value="1"/>
</dbReference>
<dbReference type="InterPro" id="IPR013324">
    <property type="entry name" value="RNA_pol_sigma_r3/r4-like"/>
</dbReference>
<dbReference type="InterPro" id="IPR013325">
    <property type="entry name" value="RNA_pol_sigma_r2"/>
</dbReference>
<dbReference type="Pfam" id="PF04542">
    <property type="entry name" value="Sigma70_r2"/>
    <property type="match status" value="1"/>
</dbReference>
<organism evidence="7 8">
    <name type="scientific">Crateriforma conspicua</name>
    <dbReference type="NCBI Taxonomy" id="2527996"/>
    <lineage>
        <taxon>Bacteria</taxon>
        <taxon>Pseudomonadati</taxon>
        <taxon>Planctomycetota</taxon>
        <taxon>Planctomycetia</taxon>
        <taxon>Planctomycetales</taxon>
        <taxon>Planctomycetaceae</taxon>
        <taxon>Crateriforma</taxon>
    </lineage>
</organism>
<dbReference type="Gene3D" id="1.10.1740.10">
    <property type="match status" value="1"/>
</dbReference>
<dbReference type="GO" id="GO:0006352">
    <property type="term" value="P:DNA-templated transcription initiation"/>
    <property type="evidence" value="ECO:0007669"/>
    <property type="project" value="InterPro"/>
</dbReference>
<dbReference type="SUPFAM" id="SSF88659">
    <property type="entry name" value="Sigma3 and sigma4 domains of RNA polymerase sigma factors"/>
    <property type="match status" value="1"/>
</dbReference>
<dbReference type="InterPro" id="IPR039425">
    <property type="entry name" value="RNA_pol_sigma-70-like"/>
</dbReference>
<evidence type="ECO:0000256" key="5">
    <source>
        <dbReference type="SAM" id="MobiDB-lite"/>
    </source>
</evidence>
<evidence type="ECO:0000313" key="7">
    <source>
        <dbReference type="EMBL" id="TWT71836.1"/>
    </source>
</evidence>
<dbReference type="NCBIfam" id="TIGR02937">
    <property type="entry name" value="sigma70-ECF"/>
    <property type="match status" value="1"/>
</dbReference>
<evidence type="ECO:0000256" key="2">
    <source>
        <dbReference type="ARBA" id="ARBA00023015"/>
    </source>
</evidence>
<dbReference type="GO" id="GO:0016987">
    <property type="term" value="F:sigma factor activity"/>
    <property type="evidence" value="ECO:0007669"/>
    <property type="project" value="UniProtKB-KW"/>
</dbReference>
<keyword evidence="4" id="KW-0804">Transcription</keyword>
<sequence>MISGSIRMNSRPDAPPDDVPPDDPLDDRYADFVGLLARHDQAVRRFVRALLPTGDGVDDVMQETALECWRKYDQFSDTATEVDGEFTRWACVIARYKALSWQRDRARDRLVFRESVIEQLAASAELRLDRGDHEREAIERCLDQLPADQRRLLLSVHSPGESVARIASETGQRARKLYSVVQSLRKLLLRCVESRLASESSHG</sequence>
<protein>
    <submittedName>
        <fullName evidence="7">RNA polymerase sigma factor</fullName>
    </submittedName>
</protein>
<reference evidence="7 8" key="1">
    <citation type="submission" date="2019-02" db="EMBL/GenBank/DDBJ databases">
        <title>Deep-cultivation of Planctomycetes and their phenomic and genomic characterization uncovers novel biology.</title>
        <authorList>
            <person name="Wiegand S."/>
            <person name="Jogler M."/>
            <person name="Boedeker C."/>
            <person name="Pinto D."/>
            <person name="Vollmers J."/>
            <person name="Rivas-Marin E."/>
            <person name="Kohn T."/>
            <person name="Peeters S.H."/>
            <person name="Heuer A."/>
            <person name="Rast P."/>
            <person name="Oberbeckmann S."/>
            <person name="Bunk B."/>
            <person name="Jeske O."/>
            <person name="Meyerdierks A."/>
            <person name="Storesund J.E."/>
            <person name="Kallscheuer N."/>
            <person name="Luecker S."/>
            <person name="Lage O.M."/>
            <person name="Pohl T."/>
            <person name="Merkel B.J."/>
            <person name="Hornburger P."/>
            <person name="Mueller R.-W."/>
            <person name="Bruemmer F."/>
            <person name="Labrenz M."/>
            <person name="Spormann A.M."/>
            <person name="Op Den Camp H."/>
            <person name="Overmann J."/>
            <person name="Amann R."/>
            <person name="Jetten M.S.M."/>
            <person name="Mascher T."/>
            <person name="Medema M.H."/>
            <person name="Devos D.P."/>
            <person name="Kaster A.-K."/>
            <person name="Ovreas L."/>
            <person name="Rohde M."/>
            <person name="Galperin M.Y."/>
            <person name="Jogler C."/>
        </authorList>
    </citation>
    <scope>NUCLEOTIDE SEQUENCE [LARGE SCALE GENOMIC DNA]</scope>
    <source>
        <strain evidence="7 8">Pan14r</strain>
    </source>
</reference>
<evidence type="ECO:0000256" key="3">
    <source>
        <dbReference type="ARBA" id="ARBA00023082"/>
    </source>
</evidence>
<dbReference type="NCBIfam" id="TIGR02989">
    <property type="entry name" value="Sig-70_gvs1"/>
    <property type="match status" value="1"/>
</dbReference>
<evidence type="ECO:0000256" key="4">
    <source>
        <dbReference type="ARBA" id="ARBA00023163"/>
    </source>
</evidence>
<evidence type="ECO:0000313" key="8">
    <source>
        <dbReference type="Proteomes" id="UP000317238"/>
    </source>
</evidence>
<dbReference type="PANTHER" id="PTHR43133">
    <property type="entry name" value="RNA POLYMERASE ECF-TYPE SIGMA FACTO"/>
    <property type="match status" value="1"/>
</dbReference>
<dbReference type="InterPro" id="IPR014284">
    <property type="entry name" value="RNA_pol_sigma-70_dom"/>
</dbReference>
<evidence type="ECO:0000256" key="1">
    <source>
        <dbReference type="ARBA" id="ARBA00010641"/>
    </source>
</evidence>
<dbReference type="EMBL" id="SJPL01000001">
    <property type="protein sequence ID" value="TWT71836.1"/>
    <property type="molecule type" value="Genomic_DNA"/>
</dbReference>
<keyword evidence="8" id="KW-1185">Reference proteome</keyword>
<comment type="caution">
    <text evidence="7">The sequence shown here is derived from an EMBL/GenBank/DDBJ whole genome shotgun (WGS) entry which is preliminary data.</text>
</comment>
<dbReference type="Proteomes" id="UP000317238">
    <property type="component" value="Unassembled WGS sequence"/>
</dbReference>
<dbReference type="InterPro" id="IPR014331">
    <property type="entry name" value="RNA_pol_sigma70_ECF_RHOBA"/>
</dbReference>
<keyword evidence="2" id="KW-0805">Transcription regulation</keyword>
<dbReference type="InterPro" id="IPR007627">
    <property type="entry name" value="RNA_pol_sigma70_r2"/>
</dbReference>
<evidence type="ECO:0000259" key="6">
    <source>
        <dbReference type="Pfam" id="PF04542"/>
    </source>
</evidence>
<feature type="compositionally biased region" description="Acidic residues" evidence="5">
    <location>
        <begin position="15"/>
        <end position="24"/>
    </location>
</feature>
<feature type="domain" description="RNA polymerase sigma-70 region 2" evidence="6">
    <location>
        <begin position="36"/>
        <end position="107"/>
    </location>
</feature>
<name>A0A5C5Y834_9PLAN</name>
<gene>
    <name evidence="7" type="ORF">Pan14r_41530</name>
</gene>
<feature type="region of interest" description="Disordered" evidence="5">
    <location>
        <begin position="1"/>
        <end position="24"/>
    </location>
</feature>
<dbReference type="AlphaFoldDB" id="A0A5C5Y834"/>